<evidence type="ECO:0000313" key="2">
    <source>
        <dbReference type="Proteomes" id="UP000054516"/>
    </source>
</evidence>
<keyword evidence="2" id="KW-1185">Reference proteome</keyword>
<sequence length="154" mass="17437">MKDEVWEEWKLYTPEHPGQDQKPSSYCLWLVRQRQPAGPYHWLLAIATGDGGYGDVYQVKGDAGHMHHAHLQVKNVFTSDSYFDSYILGHLDNGGSELVRQCAQNQPPPAARNVAEITENCQGWVIRVLKDLQARKVVDQAAVDKCQAMMEPLF</sequence>
<evidence type="ECO:0000313" key="1">
    <source>
        <dbReference type="EMBL" id="GAP84260.1"/>
    </source>
</evidence>
<dbReference type="InterPro" id="IPR046670">
    <property type="entry name" value="DUF6540"/>
</dbReference>
<name>A0A1S7ULQ3_ROSNE</name>
<accession>A0A1S7ULQ3</accession>
<gene>
    <name evidence="1" type="ORF">SAMD00023353_0700620</name>
</gene>
<dbReference type="Pfam" id="PF20174">
    <property type="entry name" value="DUF6540"/>
    <property type="match status" value="1"/>
</dbReference>
<protein>
    <submittedName>
        <fullName evidence="1">Uncharacterized protein</fullName>
    </submittedName>
</protein>
<reference evidence="1" key="1">
    <citation type="submission" date="2016-03" db="EMBL/GenBank/DDBJ databases">
        <title>Draft genome sequence of Rosellinia necatrix.</title>
        <authorList>
            <person name="Kanematsu S."/>
        </authorList>
    </citation>
    <scope>NUCLEOTIDE SEQUENCE [LARGE SCALE GENOMIC DNA]</scope>
    <source>
        <strain evidence="1">W97</strain>
    </source>
</reference>
<dbReference type="AlphaFoldDB" id="A0A1S7ULQ3"/>
<dbReference type="Proteomes" id="UP000054516">
    <property type="component" value="Unassembled WGS sequence"/>
</dbReference>
<proteinExistence type="predicted"/>
<dbReference type="EMBL" id="DF977452">
    <property type="protein sequence ID" value="GAP84260.1"/>
    <property type="molecule type" value="Genomic_DNA"/>
</dbReference>
<organism evidence="1">
    <name type="scientific">Rosellinia necatrix</name>
    <name type="common">White root-rot fungus</name>
    <dbReference type="NCBI Taxonomy" id="77044"/>
    <lineage>
        <taxon>Eukaryota</taxon>
        <taxon>Fungi</taxon>
        <taxon>Dikarya</taxon>
        <taxon>Ascomycota</taxon>
        <taxon>Pezizomycotina</taxon>
        <taxon>Sordariomycetes</taxon>
        <taxon>Xylariomycetidae</taxon>
        <taxon>Xylariales</taxon>
        <taxon>Xylariaceae</taxon>
        <taxon>Rosellinia</taxon>
    </lineage>
</organism>
<dbReference type="OrthoDB" id="4342612at2759"/>